<protein>
    <recommendedName>
        <fullName evidence="5">NACHT LRR and PYD domain-containing protein</fullName>
    </recommendedName>
</protein>
<proteinExistence type="predicted"/>
<gene>
    <name evidence="3" type="ORF">D4764_04G0016080</name>
</gene>
<dbReference type="PANTHER" id="PTHR24106">
    <property type="entry name" value="NACHT, LRR AND CARD DOMAINS-CONTAINING"/>
    <property type="match status" value="1"/>
</dbReference>
<dbReference type="Pfam" id="PF00560">
    <property type="entry name" value="LRR_1"/>
    <property type="match status" value="1"/>
</dbReference>
<name>A0A5C6N9C8_9TELE</name>
<dbReference type="SUPFAM" id="SSF52047">
    <property type="entry name" value="RNI-like"/>
    <property type="match status" value="1"/>
</dbReference>
<evidence type="ECO:0000256" key="2">
    <source>
        <dbReference type="ARBA" id="ARBA00022737"/>
    </source>
</evidence>
<dbReference type="Proteomes" id="UP000324091">
    <property type="component" value="Chromosome 4"/>
</dbReference>
<dbReference type="SMART" id="SM00368">
    <property type="entry name" value="LRR_RI"/>
    <property type="match status" value="3"/>
</dbReference>
<evidence type="ECO:0008006" key="5">
    <source>
        <dbReference type="Google" id="ProtNLM"/>
    </source>
</evidence>
<evidence type="ECO:0000256" key="1">
    <source>
        <dbReference type="ARBA" id="ARBA00022614"/>
    </source>
</evidence>
<keyword evidence="2" id="KW-0677">Repeat</keyword>
<dbReference type="InterPro" id="IPR032675">
    <property type="entry name" value="LRR_dom_sf"/>
</dbReference>
<accession>A0A5C6N9C8</accession>
<evidence type="ECO:0000313" key="4">
    <source>
        <dbReference type="Proteomes" id="UP000324091"/>
    </source>
</evidence>
<keyword evidence="4" id="KW-1185">Reference proteome</keyword>
<dbReference type="Gene3D" id="3.80.10.10">
    <property type="entry name" value="Ribonuclease Inhibitor"/>
    <property type="match status" value="1"/>
</dbReference>
<keyword evidence="1" id="KW-0433">Leucine-rich repeat</keyword>
<dbReference type="InterPro" id="IPR051261">
    <property type="entry name" value="NLR"/>
</dbReference>
<dbReference type="AlphaFoldDB" id="A0A5C6N9C8"/>
<sequence>MENHPETIQKVLNNLKELNSDGISPDRSINIFHCLMEMKDQSVHQEIQEFLKSGEIPERRLSEIHCSALAYLLQMSEEVLDELNLQQYNTSEEGRRRLIPAVRNCRKAELSHCSLSEISWDSLASALRSNPSHLRVLDLSSISLEDSGMKLLCSGLESLNCQLETLRLSDCSLSEISCDSLASALRSNPSHLRVLDLSYISLEDPAVKLLCGFLQDPLCKLETLRSVRDDPVLSQV</sequence>
<comment type="caution">
    <text evidence="3">The sequence shown here is derived from an EMBL/GenBank/DDBJ whole genome shotgun (WGS) entry which is preliminary data.</text>
</comment>
<dbReference type="InterPro" id="IPR001611">
    <property type="entry name" value="Leu-rich_rpt"/>
</dbReference>
<organism evidence="3 4">
    <name type="scientific">Takifugu flavidus</name>
    <name type="common">sansaifugu</name>
    <dbReference type="NCBI Taxonomy" id="433684"/>
    <lineage>
        <taxon>Eukaryota</taxon>
        <taxon>Metazoa</taxon>
        <taxon>Chordata</taxon>
        <taxon>Craniata</taxon>
        <taxon>Vertebrata</taxon>
        <taxon>Euteleostomi</taxon>
        <taxon>Actinopterygii</taxon>
        <taxon>Neopterygii</taxon>
        <taxon>Teleostei</taxon>
        <taxon>Neoteleostei</taxon>
        <taxon>Acanthomorphata</taxon>
        <taxon>Eupercaria</taxon>
        <taxon>Tetraodontiformes</taxon>
        <taxon>Tetradontoidea</taxon>
        <taxon>Tetraodontidae</taxon>
        <taxon>Takifugu</taxon>
    </lineage>
</organism>
<dbReference type="EMBL" id="RHFK02000017">
    <property type="protein sequence ID" value="TWW62961.1"/>
    <property type="molecule type" value="Genomic_DNA"/>
</dbReference>
<reference evidence="3 4" key="1">
    <citation type="submission" date="2019-04" db="EMBL/GenBank/DDBJ databases">
        <title>Chromosome genome assembly for Takifugu flavidus.</title>
        <authorList>
            <person name="Xiao S."/>
        </authorList>
    </citation>
    <scope>NUCLEOTIDE SEQUENCE [LARGE SCALE GENOMIC DNA]</scope>
    <source>
        <strain evidence="3">HTHZ2018</strain>
        <tissue evidence="3">Muscle</tissue>
    </source>
</reference>
<evidence type="ECO:0000313" key="3">
    <source>
        <dbReference type="EMBL" id="TWW62961.1"/>
    </source>
</evidence>